<proteinExistence type="inferred from homology"/>
<evidence type="ECO:0000256" key="3">
    <source>
        <dbReference type="HAMAP-Rule" id="MF_01929"/>
    </source>
</evidence>
<evidence type="ECO:0000256" key="2">
    <source>
        <dbReference type="ARBA" id="ARBA00023235"/>
    </source>
</evidence>
<evidence type="ECO:0000256" key="4">
    <source>
        <dbReference type="PIRNR" id="PIRNR001338"/>
    </source>
</evidence>
<feature type="binding site" evidence="3 5">
    <location>
        <position position="42"/>
    </location>
    <ligand>
        <name>substrate</name>
    </ligand>
</feature>
<dbReference type="UniPathway" id="UPA00074">
    <property type="reaction ID" value="UER00943"/>
</dbReference>
<dbReference type="InterPro" id="IPR024694">
    <property type="entry name" value="PurE_prokaryotes"/>
</dbReference>
<dbReference type="Proteomes" id="UP000176450">
    <property type="component" value="Unassembled WGS sequence"/>
</dbReference>
<evidence type="ECO:0000313" key="7">
    <source>
        <dbReference type="EMBL" id="OGG31236.1"/>
    </source>
</evidence>
<dbReference type="EC" id="5.4.99.18" evidence="3 4"/>
<comment type="function">
    <text evidence="3 4">Catalyzes the conversion of N5-carboxyaminoimidazole ribonucleotide (N5-CAIR) to 4-carboxy-5-aminoimidazole ribonucleotide (CAIR).</text>
</comment>
<comment type="catalytic activity">
    <reaction evidence="3 4">
        <text>5-carboxyamino-1-(5-phospho-D-ribosyl)imidazole + H(+) = 5-amino-1-(5-phospho-D-ribosyl)imidazole-4-carboxylate</text>
        <dbReference type="Rhea" id="RHEA:13193"/>
        <dbReference type="ChEBI" id="CHEBI:15378"/>
        <dbReference type="ChEBI" id="CHEBI:58730"/>
        <dbReference type="ChEBI" id="CHEBI:77657"/>
        <dbReference type="EC" id="5.4.99.18"/>
    </reaction>
</comment>
<dbReference type="NCBIfam" id="TIGR01162">
    <property type="entry name" value="purE"/>
    <property type="match status" value="1"/>
</dbReference>
<name>A0A1F6B2S7_9BACT</name>
<dbReference type="PIRSF" id="PIRSF001338">
    <property type="entry name" value="AIR_carboxylase"/>
    <property type="match status" value="1"/>
</dbReference>
<dbReference type="GO" id="GO:0034023">
    <property type="term" value="F:5-(carboxyamino)imidazole ribonucleotide mutase activity"/>
    <property type="evidence" value="ECO:0007669"/>
    <property type="project" value="UniProtKB-UniRule"/>
</dbReference>
<dbReference type="Pfam" id="PF00731">
    <property type="entry name" value="AIRC"/>
    <property type="match status" value="1"/>
</dbReference>
<evidence type="ECO:0000259" key="6">
    <source>
        <dbReference type="SMART" id="SM01001"/>
    </source>
</evidence>
<dbReference type="SUPFAM" id="SSF52255">
    <property type="entry name" value="N5-CAIR mutase (phosphoribosylaminoimidazole carboxylase, PurE)"/>
    <property type="match status" value="1"/>
</dbReference>
<dbReference type="GO" id="GO:0006189">
    <property type="term" value="P:'de novo' IMP biosynthetic process"/>
    <property type="evidence" value="ECO:0007669"/>
    <property type="project" value="UniProtKB-UniRule"/>
</dbReference>
<evidence type="ECO:0000256" key="1">
    <source>
        <dbReference type="ARBA" id="ARBA00022755"/>
    </source>
</evidence>
<evidence type="ECO:0000256" key="5">
    <source>
        <dbReference type="PIRSR" id="PIRSR001338-1"/>
    </source>
</evidence>
<comment type="caution">
    <text evidence="7">The sequence shown here is derived from an EMBL/GenBank/DDBJ whole genome shotgun (WGS) entry which is preliminary data.</text>
</comment>
<comment type="pathway">
    <text evidence="3 4">Purine metabolism; IMP biosynthesis via de novo pathway; 5-amino-1-(5-phospho-D-ribosyl)imidazole-4-carboxylate from 5-amino-1-(5-phospho-D-ribosyl)imidazole (N5-CAIR route): step 2/2.</text>
</comment>
<dbReference type="InterPro" id="IPR033747">
    <property type="entry name" value="PurE_ClassI"/>
</dbReference>
<accession>A0A1F6B2S7</accession>
<dbReference type="AlphaFoldDB" id="A0A1F6B2S7"/>
<protein>
    <recommendedName>
        <fullName evidence="3 4">N5-carboxyaminoimidazole ribonucleotide mutase</fullName>
        <shortName evidence="3 4">N5-CAIR mutase</shortName>
        <ecNumber evidence="3 4">5.4.99.18</ecNumber>
    </recommendedName>
    <alternativeName>
        <fullName evidence="3">5-(carboxyamino)imidazole ribonucleotide mutase</fullName>
    </alternativeName>
</protein>
<keyword evidence="2 3" id="KW-0413">Isomerase</keyword>
<organism evidence="7 8">
    <name type="scientific">Candidatus Gottesmanbacteria bacterium RIFCSPLOWO2_01_FULL_46_9</name>
    <dbReference type="NCBI Taxonomy" id="1798394"/>
    <lineage>
        <taxon>Bacteria</taxon>
        <taxon>Candidatus Gottesmaniibacteriota</taxon>
    </lineage>
</organism>
<feature type="domain" description="PurE" evidence="6">
    <location>
        <begin position="4"/>
        <end position="153"/>
    </location>
</feature>
<dbReference type="SMART" id="SM01001">
    <property type="entry name" value="AIRC"/>
    <property type="match status" value="1"/>
</dbReference>
<evidence type="ECO:0000313" key="8">
    <source>
        <dbReference type="Proteomes" id="UP000176450"/>
    </source>
</evidence>
<keyword evidence="1 3" id="KW-0658">Purine biosynthesis</keyword>
<dbReference type="PANTHER" id="PTHR23046:SF2">
    <property type="entry name" value="PHOSPHORIBOSYLAMINOIMIDAZOLE CARBOXYLASE"/>
    <property type="match status" value="1"/>
</dbReference>
<feature type="binding site" evidence="3 5">
    <location>
        <position position="15"/>
    </location>
    <ligand>
        <name>substrate</name>
    </ligand>
</feature>
<gene>
    <name evidence="3" type="primary">purE</name>
    <name evidence="7" type="ORF">A3A63_00260</name>
</gene>
<dbReference type="PANTHER" id="PTHR23046">
    <property type="entry name" value="PHOSPHORIBOSYLAMINOIMIDAZOLE CARBOXYLASE CATALYTIC SUBUNIT"/>
    <property type="match status" value="1"/>
</dbReference>
<dbReference type="EMBL" id="MFJX01000020">
    <property type="protein sequence ID" value="OGG31236.1"/>
    <property type="molecule type" value="Genomic_DNA"/>
</dbReference>
<reference evidence="7 8" key="1">
    <citation type="journal article" date="2016" name="Nat. Commun.">
        <title>Thousands of microbial genomes shed light on interconnected biogeochemical processes in an aquifer system.</title>
        <authorList>
            <person name="Anantharaman K."/>
            <person name="Brown C.T."/>
            <person name="Hug L.A."/>
            <person name="Sharon I."/>
            <person name="Castelle C.J."/>
            <person name="Probst A.J."/>
            <person name="Thomas B.C."/>
            <person name="Singh A."/>
            <person name="Wilkins M.J."/>
            <person name="Karaoz U."/>
            <person name="Brodie E.L."/>
            <person name="Williams K.H."/>
            <person name="Hubbard S.S."/>
            <person name="Banfield J.F."/>
        </authorList>
    </citation>
    <scope>NUCLEOTIDE SEQUENCE [LARGE SCALE GENOMIC DNA]</scope>
</reference>
<feature type="binding site" evidence="3 5">
    <location>
        <position position="12"/>
    </location>
    <ligand>
        <name>substrate</name>
    </ligand>
</feature>
<dbReference type="HAMAP" id="MF_01929">
    <property type="entry name" value="PurE_classI"/>
    <property type="match status" value="1"/>
</dbReference>
<dbReference type="InterPro" id="IPR000031">
    <property type="entry name" value="PurE_dom"/>
</dbReference>
<sequence>MAKIRVAILMGSDSDLPVVKEGLVILEQFHVTFDVQMLSAHRTPEDTVAYVKKMVSQGVDVFIAAAGGAAHLPGVIAAYTTKPVIGIPIQTKTLQGIDSLYSIVQMPPGVPVATVGINGAQNAGLLVVQILAVGDEALTKKLIHYKHELAAKVLEKTKMLTQLGYEKYLKEREK</sequence>
<comment type="similarity">
    <text evidence="3">Belongs to the AIR carboxylase family. Class I subfamily.</text>
</comment>
<dbReference type="Gene3D" id="3.40.50.1970">
    <property type="match status" value="1"/>
</dbReference>